<dbReference type="PROSITE" id="PS51257">
    <property type="entry name" value="PROKAR_LIPOPROTEIN"/>
    <property type="match status" value="1"/>
</dbReference>
<dbReference type="AlphaFoldDB" id="A0A3B0T8N7"/>
<feature type="compositionally biased region" description="Basic and acidic residues" evidence="1">
    <location>
        <begin position="197"/>
        <end position="209"/>
    </location>
</feature>
<feature type="region of interest" description="Disordered" evidence="1">
    <location>
        <begin position="185"/>
        <end position="231"/>
    </location>
</feature>
<evidence type="ECO:0008006" key="3">
    <source>
        <dbReference type="Google" id="ProtNLM"/>
    </source>
</evidence>
<dbReference type="InterPro" id="IPR013361">
    <property type="entry name" value="Pilus_CpaD"/>
</dbReference>
<name>A0A3B0T8N7_9ZZZZ</name>
<evidence type="ECO:0000256" key="1">
    <source>
        <dbReference type="SAM" id="MobiDB-lite"/>
    </source>
</evidence>
<accession>A0A3B0T8N7</accession>
<protein>
    <recommendedName>
        <fullName evidence="3">Flp pilus assembly protein CpaD</fullName>
    </recommendedName>
</protein>
<organism evidence="2">
    <name type="scientific">hydrothermal vent metagenome</name>
    <dbReference type="NCBI Taxonomy" id="652676"/>
    <lineage>
        <taxon>unclassified sequences</taxon>
        <taxon>metagenomes</taxon>
        <taxon>ecological metagenomes</taxon>
    </lineage>
</organism>
<dbReference type="NCBIfam" id="TIGR02522">
    <property type="entry name" value="pilus_cpaD"/>
    <property type="match status" value="1"/>
</dbReference>
<dbReference type="Pfam" id="PF09476">
    <property type="entry name" value="Pilus_CpaD"/>
    <property type="match status" value="1"/>
</dbReference>
<reference evidence="2" key="1">
    <citation type="submission" date="2018-06" db="EMBL/GenBank/DDBJ databases">
        <authorList>
            <person name="Zhirakovskaya E."/>
        </authorList>
    </citation>
    <scope>NUCLEOTIDE SEQUENCE</scope>
</reference>
<evidence type="ECO:0000313" key="2">
    <source>
        <dbReference type="EMBL" id="VAW03356.1"/>
    </source>
</evidence>
<gene>
    <name evidence="2" type="ORF">MNBD_ALPHA08-1768</name>
</gene>
<feature type="compositionally biased region" description="Polar residues" evidence="1">
    <location>
        <begin position="211"/>
        <end position="231"/>
    </location>
</feature>
<dbReference type="InterPro" id="IPR019027">
    <property type="entry name" value="Pilus_biogenesis_CpaD-related"/>
</dbReference>
<proteinExistence type="predicted"/>
<sequence length="231" mass="25112">MSNVSKLSRPAKKFLPVLAAVTLGACAQGWNGEIDDVYQPVAVSERYPIEVVKGTVKVNVPTRSARLTASQRDAVTRFAQQARSSGAQKVNIRRPSGSVNGDVIAGRITQVFAEQGVGAEFLQHSTYKAHRGAPVSLSFVRKFARTKNCGNWSKDFSESGDNQPYEDFGCSSQYNLAAQVVNPQDFVTPRTSTPSDAMRRQRVFTDYRTPKSPSTPEDANSTVSTTTSGKT</sequence>
<dbReference type="EMBL" id="UOEC01000209">
    <property type="protein sequence ID" value="VAW03356.1"/>
    <property type="molecule type" value="Genomic_DNA"/>
</dbReference>